<dbReference type="EMBL" id="BAAALY010000028">
    <property type="protein sequence ID" value="GAA1563537.1"/>
    <property type="molecule type" value="Genomic_DNA"/>
</dbReference>
<protein>
    <submittedName>
        <fullName evidence="1">Uncharacterized protein</fullName>
    </submittedName>
</protein>
<reference evidence="1 2" key="1">
    <citation type="journal article" date="2019" name="Int. J. Syst. Evol. Microbiol.">
        <title>The Global Catalogue of Microorganisms (GCM) 10K type strain sequencing project: providing services to taxonomists for standard genome sequencing and annotation.</title>
        <authorList>
            <consortium name="The Broad Institute Genomics Platform"/>
            <consortium name="The Broad Institute Genome Sequencing Center for Infectious Disease"/>
            <person name="Wu L."/>
            <person name="Ma J."/>
        </authorList>
    </citation>
    <scope>NUCLEOTIDE SEQUENCE [LARGE SCALE GENOMIC DNA]</scope>
    <source>
        <strain evidence="1 2">JCM 13319</strain>
    </source>
</reference>
<comment type="caution">
    <text evidence="1">The sequence shown here is derived from an EMBL/GenBank/DDBJ whole genome shotgun (WGS) entry which is preliminary data.</text>
</comment>
<evidence type="ECO:0000313" key="2">
    <source>
        <dbReference type="Proteomes" id="UP001501791"/>
    </source>
</evidence>
<proteinExistence type="predicted"/>
<evidence type="ECO:0000313" key="1">
    <source>
        <dbReference type="EMBL" id="GAA1563537.1"/>
    </source>
</evidence>
<organism evidence="1 2">
    <name type="scientific">Brevibacterium picturae</name>
    <dbReference type="NCBI Taxonomy" id="260553"/>
    <lineage>
        <taxon>Bacteria</taxon>
        <taxon>Bacillati</taxon>
        <taxon>Actinomycetota</taxon>
        <taxon>Actinomycetes</taxon>
        <taxon>Micrococcales</taxon>
        <taxon>Brevibacteriaceae</taxon>
        <taxon>Brevibacterium</taxon>
    </lineage>
</organism>
<dbReference type="Proteomes" id="UP001501791">
    <property type="component" value="Unassembled WGS sequence"/>
</dbReference>
<name>A0ABN2CSG5_9MICO</name>
<keyword evidence="2" id="KW-1185">Reference proteome</keyword>
<gene>
    <name evidence="1" type="ORF">GCM10009691_41360</name>
</gene>
<dbReference type="RefSeq" id="WP_346037445.1">
    <property type="nucleotide sequence ID" value="NZ_BAAALY010000028.1"/>
</dbReference>
<accession>A0ABN2CSG5</accession>
<sequence length="188" mass="21719">MNHDIYAAFLADILAQVRRTSRAGKAVHTYFSSQFEQHSGPVPTRSNEGDEDLGFAFEWCETADSMSELLVIVHELIERRDDPALKLLSAYAAELLDSPPEKIPSQGELNPASIIQSRVWCVRTETLERTSHIEWMFDYPSLEDDEIYHLPTLYPRHLFSRYIQATYELLYRRDDTVELVFLPAAPER</sequence>